<comment type="caution">
    <text evidence="1">The sequence shown here is derived from an EMBL/GenBank/DDBJ whole genome shotgun (WGS) entry which is preliminary data.</text>
</comment>
<protein>
    <submittedName>
        <fullName evidence="1">Uncharacterized protein</fullName>
    </submittedName>
</protein>
<dbReference type="EMBL" id="JBEDNZ010000019">
    <property type="protein sequence ID" value="KAL0820089.1"/>
    <property type="molecule type" value="Genomic_DNA"/>
</dbReference>
<organism evidence="1 2">
    <name type="scientific">Loxostege sticticalis</name>
    <name type="common">Beet webworm moth</name>
    <dbReference type="NCBI Taxonomy" id="481309"/>
    <lineage>
        <taxon>Eukaryota</taxon>
        <taxon>Metazoa</taxon>
        <taxon>Ecdysozoa</taxon>
        <taxon>Arthropoda</taxon>
        <taxon>Hexapoda</taxon>
        <taxon>Insecta</taxon>
        <taxon>Pterygota</taxon>
        <taxon>Neoptera</taxon>
        <taxon>Endopterygota</taxon>
        <taxon>Lepidoptera</taxon>
        <taxon>Glossata</taxon>
        <taxon>Ditrysia</taxon>
        <taxon>Pyraloidea</taxon>
        <taxon>Crambidae</taxon>
        <taxon>Pyraustinae</taxon>
        <taxon>Loxostege</taxon>
    </lineage>
</organism>
<gene>
    <name evidence="1" type="ORF">ABMA28_006034</name>
</gene>
<evidence type="ECO:0000313" key="2">
    <source>
        <dbReference type="Proteomes" id="UP001549921"/>
    </source>
</evidence>
<accession>A0ABD0SJS6</accession>
<name>A0ABD0SJS6_LOXSC</name>
<reference evidence="1 2" key="1">
    <citation type="submission" date="2024-06" db="EMBL/GenBank/DDBJ databases">
        <title>A chromosome-level genome assembly of beet webworm, Loxostege sticticalis.</title>
        <authorList>
            <person name="Zhang Y."/>
        </authorList>
    </citation>
    <scope>NUCLEOTIDE SEQUENCE [LARGE SCALE GENOMIC DNA]</scope>
    <source>
        <strain evidence="1">AQ028</strain>
        <tissue evidence="1">Male pupae</tissue>
    </source>
</reference>
<sequence>MLSISWIDKVTNDEVLRRVPQKRELLQTIKQIKVGYLGFITRNDRYELLQLIMMGKVAGKRRVDRRKNSWLRNISDWKGIASAAQLFRFARDREE</sequence>
<dbReference type="Proteomes" id="UP001549921">
    <property type="component" value="Unassembled WGS sequence"/>
</dbReference>
<dbReference type="AlphaFoldDB" id="A0ABD0SJS6"/>
<proteinExistence type="predicted"/>
<evidence type="ECO:0000313" key="1">
    <source>
        <dbReference type="EMBL" id="KAL0820089.1"/>
    </source>
</evidence>